<keyword evidence="5" id="KW-1185">Reference proteome</keyword>
<dbReference type="InterPro" id="IPR010131">
    <property type="entry name" value="MdtP/NodT-like"/>
</dbReference>
<protein>
    <submittedName>
        <fullName evidence="4">Outer membrane protein TolC</fullName>
    </submittedName>
</protein>
<evidence type="ECO:0000256" key="2">
    <source>
        <dbReference type="SAM" id="Coils"/>
    </source>
</evidence>
<comment type="caution">
    <text evidence="4">The sequence shown here is derived from an EMBL/GenBank/DDBJ whole genome shotgun (WGS) entry which is preliminary data.</text>
</comment>
<dbReference type="PANTHER" id="PTHR30203:SF30">
    <property type="entry name" value="OUTER MEMBRANE PROTEIN-RELATED"/>
    <property type="match status" value="1"/>
</dbReference>
<dbReference type="Gene3D" id="1.20.1600.10">
    <property type="entry name" value="Outer membrane efflux proteins (OEP)"/>
    <property type="match status" value="1"/>
</dbReference>
<evidence type="ECO:0000313" key="4">
    <source>
        <dbReference type="EMBL" id="MBB4660246.1"/>
    </source>
</evidence>
<sequence length="416" mass="44012">MFSHARRLALPLIAILVAIASPALAQPFAEVAARLDDYPTLSAIRLEASAQRDRARAAGALPDPVLSAGVNNLPLVDPGFDRFLPTNKALGASQQIPDALTRRARTAQGLAEASATEVRLAAERTRLRAELIALLAERTALVERGDVLARQDATYAELAEAIEAELAGGQAVAFRLGAVDAERAGVAQRRALLTGQSARVEAQLAELVGLVPQGTQAPDVPILAWSGAAQAFYDVALAARGIDRAEAGVDLARGAYRPDWSVGLTYQQREASADGATVPFPGDDWVSAQVTLTVPLYASRSQAPRLRAARSEKAAAEARLQAAARMTRARYEGLIAEARAAEESVTALEQQAEALADRIAAQRRAYEAGYGDYSAVLDGEIARLGLEAEVATERARRTAAAARANALLAIDEETVR</sequence>
<evidence type="ECO:0000256" key="3">
    <source>
        <dbReference type="SAM" id="SignalP"/>
    </source>
</evidence>
<keyword evidence="3" id="KW-0732">Signal</keyword>
<keyword evidence="2" id="KW-0175">Coiled coil</keyword>
<dbReference type="Pfam" id="PF02321">
    <property type="entry name" value="OEP"/>
    <property type="match status" value="1"/>
</dbReference>
<reference evidence="4 5" key="1">
    <citation type="submission" date="2020-08" db="EMBL/GenBank/DDBJ databases">
        <title>Genomic Encyclopedia of Type Strains, Phase IV (KMG-IV): sequencing the most valuable type-strain genomes for metagenomic binning, comparative biology and taxonomic classification.</title>
        <authorList>
            <person name="Goeker M."/>
        </authorList>
    </citation>
    <scope>NUCLEOTIDE SEQUENCE [LARGE SCALE GENOMIC DNA]</scope>
    <source>
        <strain evidence="4 5">DSM 102850</strain>
    </source>
</reference>
<dbReference type="SUPFAM" id="SSF56954">
    <property type="entry name" value="Outer membrane efflux proteins (OEP)"/>
    <property type="match status" value="1"/>
</dbReference>
<dbReference type="GO" id="GO:0015562">
    <property type="term" value="F:efflux transmembrane transporter activity"/>
    <property type="evidence" value="ECO:0007669"/>
    <property type="project" value="InterPro"/>
</dbReference>
<dbReference type="Proteomes" id="UP000563524">
    <property type="component" value="Unassembled WGS sequence"/>
</dbReference>
<organism evidence="4 5">
    <name type="scientific">Parvularcula dongshanensis</name>
    <dbReference type="NCBI Taxonomy" id="1173995"/>
    <lineage>
        <taxon>Bacteria</taxon>
        <taxon>Pseudomonadati</taxon>
        <taxon>Pseudomonadota</taxon>
        <taxon>Alphaproteobacteria</taxon>
        <taxon>Parvularculales</taxon>
        <taxon>Parvularculaceae</taxon>
        <taxon>Parvularcula</taxon>
    </lineage>
</organism>
<dbReference type="EMBL" id="JACHOB010000007">
    <property type="protein sequence ID" value="MBB4660246.1"/>
    <property type="molecule type" value="Genomic_DNA"/>
</dbReference>
<evidence type="ECO:0000256" key="1">
    <source>
        <dbReference type="ARBA" id="ARBA00007613"/>
    </source>
</evidence>
<proteinExistence type="inferred from homology"/>
<accession>A0A840I5L9</accession>
<dbReference type="InterPro" id="IPR003423">
    <property type="entry name" value="OMP_efflux"/>
</dbReference>
<dbReference type="AlphaFoldDB" id="A0A840I5L9"/>
<feature type="chain" id="PRO_5032695818" evidence="3">
    <location>
        <begin position="26"/>
        <end position="416"/>
    </location>
</feature>
<evidence type="ECO:0000313" key="5">
    <source>
        <dbReference type="Proteomes" id="UP000563524"/>
    </source>
</evidence>
<dbReference type="PANTHER" id="PTHR30203">
    <property type="entry name" value="OUTER MEMBRANE CATION EFFLUX PROTEIN"/>
    <property type="match status" value="1"/>
</dbReference>
<comment type="similarity">
    <text evidence="1">Belongs to the outer membrane factor (OMF) (TC 1.B.17) family.</text>
</comment>
<dbReference type="RefSeq" id="WP_183819629.1">
    <property type="nucleotide sequence ID" value="NZ_JACHOB010000007.1"/>
</dbReference>
<feature type="coiled-coil region" evidence="2">
    <location>
        <begin position="306"/>
        <end position="365"/>
    </location>
</feature>
<feature type="signal peptide" evidence="3">
    <location>
        <begin position="1"/>
        <end position="25"/>
    </location>
</feature>
<name>A0A840I5L9_9PROT</name>
<gene>
    <name evidence="4" type="ORF">GGQ59_002796</name>
</gene>